<protein>
    <submittedName>
        <fullName evidence="4">Beta-lactamase and rhodanese domain protein</fullName>
    </submittedName>
</protein>
<dbReference type="GO" id="GO:0046872">
    <property type="term" value="F:metal ion binding"/>
    <property type="evidence" value="ECO:0007669"/>
    <property type="project" value="UniProtKB-KW"/>
</dbReference>
<organism evidence="4 5">
    <name type="scientific">Candidatus Uhrbacteria bacterium GW2011_GWF2_41_16</name>
    <dbReference type="NCBI Taxonomy" id="1618997"/>
    <lineage>
        <taxon>Bacteria</taxon>
        <taxon>Candidatus Uhriibacteriota</taxon>
    </lineage>
</organism>
<gene>
    <name evidence="4" type="ORF">UU48_C0023G0002</name>
</gene>
<dbReference type="PANTHER" id="PTHR43084">
    <property type="entry name" value="PERSULFIDE DIOXYGENASE ETHE1"/>
    <property type="match status" value="1"/>
</dbReference>
<dbReference type="CDD" id="cd07724">
    <property type="entry name" value="POD-like_MBL-fold"/>
    <property type="match status" value="1"/>
</dbReference>
<feature type="domain" description="Rhodanese" evidence="3">
    <location>
        <begin position="446"/>
        <end position="534"/>
    </location>
</feature>
<accession>A0A0G0VAY8</accession>
<dbReference type="InterPro" id="IPR051682">
    <property type="entry name" value="Mito_Persulfide_Diox"/>
</dbReference>
<name>A0A0G0VAY8_9BACT</name>
<evidence type="ECO:0000259" key="3">
    <source>
        <dbReference type="PROSITE" id="PS50206"/>
    </source>
</evidence>
<dbReference type="Gene3D" id="3.60.15.10">
    <property type="entry name" value="Ribonuclease Z/Hydroxyacylglutathione hydrolase-like"/>
    <property type="match status" value="1"/>
</dbReference>
<dbReference type="Pfam" id="PF00581">
    <property type="entry name" value="Rhodanese"/>
    <property type="match status" value="3"/>
</dbReference>
<keyword evidence="1" id="KW-0479">Metal-binding</keyword>
<dbReference type="Gene3D" id="3.40.250.10">
    <property type="entry name" value="Rhodanese-like domain"/>
    <property type="match status" value="3"/>
</dbReference>
<dbReference type="Pfam" id="PF00753">
    <property type="entry name" value="Lactamase_B"/>
    <property type="match status" value="1"/>
</dbReference>
<dbReference type="InterPro" id="IPR044528">
    <property type="entry name" value="POD-like_MBL-fold"/>
</dbReference>
<dbReference type="SMART" id="SM00450">
    <property type="entry name" value="RHOD"/>
    <property type="match status" value="3"/>
</dbReference>
<dbReference type="PANTHER" id="PTHR43084:SF1">
    <property type="entry name" value="PERSULFIDE DIOXYGENASE ETHE1, MITOCHONDRIAL"/>
    <property type="match status" value="1"/>
</dbReference>
<dbReference type="InterPro" id="IPR001763">
    <property type="entry name" value="Rhodanese-like_dom"/>
</dbReference>
<evidence type="ECO:0000313" key="5">
    <source>
        <dbReference type="Proteomes" id="UP000034746"/>
    </source>
</evidence>
<dbReference type="SMART" id="SM00849">
    <property type="entry name" value="Lactamase_B"/>
    <property type="match status" value="1"/>
</dbReference>
<dbReference type="SUPFAM" id="SSF52821">
    <property type="entry name" value="Rhodanese/Cell cycle control phosphatase"/>
    <property type="match status" value="3"/>
</dbReference>
<dbReference type="InterPro" id="IPR001279">
    <property type="entry name" value="Metallo-B-lactamas"/>
</dbReference>
<feature type="compositionally biased region" description="Polar residues" evidence="2">
    <location>
        <begin position="657"/>
        <end position="666"/>
    </location>
</feature>
<dbReference type="SUPFAM" id="SSF56281">
    <property type="entry name" value="Metallo-hydrolase/oxidoreductase"/>
    <property type="match status" value="1"/>
</dbReference>
<dbReference type="InterPro" id="IPR036873">
    <property type="entry name" value="Rhodanese-like_dom_sf"/>
</dbReference>
<proteinExistence type="predicted"/>
<dbReference type="GO" id="GO:0070813">
    <property type="term" value="P:hydrogen sulfide metabolic process"/>
    <property type="evidence" value="ECO:0007669"/>
    <property type="project" value="TreeGrafter"/>
</dbReference>
<sequence length="689" mass="74848">MIITQTERDVKIKQTSKNLQNEASVQTKGCKMKAYIIRQMSIVIILLSSCSLTLQAAIKDAESATHGDNAASYQIVDTYEFDGFKLIQINLPVLSHYSYFLVSDNKVLVVDPGRDIDFYINLIKEQSLSVAGVFLTHSHADFVAGHMEMVKAFNCPIYQSAKSNAKYKIEPIADGTTIQVGQAKVQFLDTPGHVVDGTSAIVFSPGKTQPELILTGDYLFVGGVGRPDLVTGTTSSALAGMLFDTWKDKISKLPDSVKVFPAHGAGSLCGANLKDSPSSTIGEERTSNPYLLHTIRAEFITTVLSDLQEPPQYFGYNAAMNRNGPELVDWQKPIESVNASEALTDSAKFYVADIRDAKDFASGHIPGSINIGVRGRFEAWTGIMVPWGSNLILCGDGNDFKEAVHRLHRVGYTAKTISYNVWQQANLPQLKNNPIAPQQLYKQMASENSPVVVDVRLPNEWMGLRIGTVLNLPLNHLSDLSAKLDKTQPVVTVCNSAYRSSMAIGVLERKGFANVTSMAGGSEAWVQAGLPVYGAETKNISTSAAKKVIPLPERISADELKRMIMDTPGTFDLVDIRPAEHFKDYSLPGSTNVEIAELIGNQAYLTGAGPLIIVDRDGSLAMAAAGILSQKTQRPVKALYGGLEKYWQDNGMDLGSTPKTPQQTAPSKPMPSSPTEQKPQTPKKKSAGC</sequence>
<evidence type="ECO:0000256" key="1">
    <source>
        <dbReference type="ARBA" id="ARBA00022723"/>
    </source>
</evidence>
<dbReference type="GO" id="GO:0006749">
    <property type="term" value="P:glutathione metabolic process"/>
    <property type="evidence" value="ECO:0007669"/>
    <property type="project" value="InterPro"/>
</dbReference>
<feature type="domain" description="Rhodanese" evidence="3">
    <location>
        <begin position="567"/>
        <end position="655"/>
    </location>
</feature>
<evidence type="ECO:0000313" key="4">
    <source>
        <dbReference type="EMBL" id="KKR96831.1"/>
    </source>
</evidence>
<feature type="region of interest" description="Disordered" evidence="2">
    <location>
        <begin position="650"/>
        <end position="689"/>
    </location>
</feature>
<dbReference type="CDD" id="cd00158">
    <property type="entry name" value="RHOD"/>
    <property type="match status" value="1"/>
</dbReference>
<dbReference type="AlphaFoldDB" id="A0A0G0VAY8"/>
<evidence type="ECO:0000256" key="2">
    <source>
        <dbReference type="SAM" id="MobiDB-lite"/>
    </source>
</evidence>
<dbReference type="InterPro" id="IPR036866">
    <property type="entry name" value="RibonucZ/Hydroxyglut_hydro"/>
</dbReference>
<feature type="domain" description="Rhodanese" evidence="3">
    <location>
        <begin position="345"/>
        <end position="431"/>
    </location>
</feature>
<dbReference type="Proteomes" id="UP000034746">
    <property type="component" value="Unassembled WGS sequence"/>
</dbReference>
<comment type="caution">
    <text evidence="4">The sequence shown here is derived from an EMBL/GenBank/DDBJ whole genome shotgun (WGS) entry which is preliminary data.</text>
</comment>
<reference evidence="4 5" key="1">
    <citation type="journal article" date="2015" name="Nature">
        <title>rRNA introns, odd ribosomes, and small enigmatic genomes across a large radiation of phyla.</title>
        <authorList>
            <person name="Brown C.T."/>
            <person name="Hug L.A."/>
            <person name="Thomas B.C."/>
            <person name="Sharon I."/>
            <person name="Castelle C.J."/>
            <person name="Singh A."/>
            <person name="Wilkins M.J."/>
            <person name="Williams K.H."/>
            <person name="Banfield J.F."/>
        </authorList>
    </citation>
    <scope>NUCLEOTIDE SEQUENCE [LARGE SCALE GENOMIC DNA]</scope>
</reference>
<dbReference type="EMBL" id="LCAU01000023">
    <property type="protein sequence ID" value="KKR96831.1"/>
    <property type="molecule type" value="Genomic_DNA"/>
</dbReference>
<dbReference type="PROSITE" id="PS50206">
    <property type="entry name" value="RHODANESE_3"/>
    <property type="match status" value="3"/>
</dbReference>
<dbReference type="GO" id="GO:0050313">
    <property type="term" value="F:sulfur dioxygenase activity"/>
    <property type="evidence" value="ECO:0007669"/>
    <property type="project" value="InterPro"/>
</dbReference>